<protein>
    <recommendedName>
        <fullName evidence="2">DUF7041 domain-containing protein</fullName>
    </recommendedName>
</protein>
<dbReference type="PANTHER" id="PTHR33327">
    <property type="entry name" value="ENDONUCLEASE"/>
    <property type="match status" value="1"/>
</dbReference>
<dbReference type="EMBL" id="BMAO01001483">
    <property type="protein sequence ID" value="GFQ73731.1"/>
    <property type="molecule type" value="Genomic_DNA"/>
</dbReference>
<dbReference type="PANTHER" id="PTHR33327:SF3">
    <property type="entry name" value="RNA-DIRECTED DNA POLYMERASE"/>
    <property type="match status" value="1"/>
</dbReference>
<feature type="coiled-coil region" evidence="1">
    <location>
        <begin position="161"/>
        <end position="188"/>
    </location>
</feature>
<dbReference type="Pfam" id="PF23055">
    <property type="entry name" value="DUF7041"/>
    <property type="match status" value="2"/>
</dbReference>
<evidence type="ECO:0000259" key="2">
    <source>
        <dbReference type="Pfam" id="PF23055"/>
    </source>
</evidence>
<feature type="domain" description="DUF7041" evidence="2">
    <location>
        <begin position="209"/>
        <end position="285"/>
    </location>
</feature>
<dbReference type="Proteomes" id="UP000887116">
    <property type="component" value="Unassembled WGS sequence"/>
</dbReference>
<comment type="caution">
    <text evidence="3">The sequence shown here is derived from an EMBL/GenBank/DDBJ whole genome shotgun (WGS) entry which is preliminary data.</text>
</comment>
<keyword evidence="1" id="KW-0175">Coiled coil</keyword>
<sequence length="390" mass="43309">MLESTFELAIPKPITDERTKYNYCVAHLSPDAAMAVRDVILSPGSTNPCSKLKEEVIARCGESKSQEIRRLLAGEQLGDRKPSELFRVKQRRSESHNVADSLLLELFLQQLPPNVQSILASIQPLTAQKASEVADRILEVTPAQLSAVSKYSSANSDNCSESELLKELKFLRQEVKELRRSRSFSRNRFNSRNRGKSPKPTASNLCWFALWFGMLESTFELAIPKPITDERTKYNYCVAHLSPDAAMAVRDVILSPGSTNPYSKLKEEVIARCGESKSQEIRRLLAGEQLGDRKPSELFCVKQRRSESHNVADSLLLELFLQQLPPNVQSILASIQPLTAQKASEVADRILEVTPAQLSAVSKYSSANSDNCSESARPYGAVVSVTTHST</sequence>
<proteinExistence type="predicted"/>
<name>A0A8X6KHC6_TRICU</name>
<organism evidence="3 4">
    <name type="scientific">Trichonephila clavata</name>
    <name type="common">Joro spider</name>
    <name type="synonym">Nephila clavata</name>
    <dbReference type="NCBI Taxonomy" id="2740835"/>
    <lineage>
        <taxon>Eukaryota</taxon>
        <taxon>Metazoa</taxon>
        <taxon>Ecdysozoa</taxon>
        <taxon>Arthropoda</taxon>
        <taxon>Chelicerata</taxon>
        <taxon>Arachnida</taxon>
        <taxon>Araneae</taxon>
        <taxon>Araneomorphae</taxon>
        <taxon>Entelegynae</taxon>
        <taxon>Araneoidea</taxon>
        <taxon>Nephilidae</taxon>
        <taxon>Trichonephila</taxon>
    </lineage>
</organism>
<dbReference type="AlphaFoldDB" id="A0A8X6KHC6"/>
<dbReference type="InterPro" id="IPR055469">
    <property type="entry name" value="DUF7041"/>
</dbReference>
<dbReference type="OrthoDB" id="6423908at2759"/>
<evidence type="ECO:0000313" key="4">
    <source>
        <dbReference type="Proteomes" id="UP000887116"/>
    </source>
</evidence>
<evidence type="ECO:0000256" key="1">
    <source>
        <dbReference type="SAM" id="Coils"/>
    </source>
</evidence>
<feature type="domain" description="DUF7041" evidence="2">
    <location>
        <begin position="1"/>
        <end position="72"/>
    </location>
</feature>
<evidence type="ECO:0000313" key="3">
    <source>
        <dbReference type="EMBL" id="GFQ73731.1"/>
    </source>
</evidence>
<keyword evidence="4" id="KW-1185">Reference proteome</keyword>
<accession>A0A8X6KHC6</accession>
<reference evidence="3" key="1">
    <citation type="submission" date="2020-07" db="EMBL/GenBank/DDBJ databases">
        <title>Multicomponent nature underlies the extraordinary mechanical properties of spider dragline silk.</title>
        <authorList>
            <person name="Kono N."/>
            <person name="Nakamura H."/>
            <person name="Mori M."/>
            <person name="Yoshida Y."/>
            <person name="Ohtoshi R."/>
            <person name="Malay A.D."/>
            <person name="Moran D.A.P."/>
            <person name="Tomita M."/>
            <person name="Numata K."/>
            <person name="Arakawa K."/>
        </authorList>
    </citation>
    <scope>NUCLEOTIDE SEQUENCE</scope>
</reference>
<gene>
    <name evidence="3" type="primary">AVEN_209501_1</name>
    <name evidence="3" type="ORF">TNCT_30762</name>
</gene>